<dbReference type="GO" id="GO:0005886">
    <property type="term" value="C:plasma membrane"/>
    <property type="evidence" value="ECO:0007669"/>
    <property type="project" value="UniProtKB-SubCell"/>
</dbReference>
<evidence type="ECO:0000313" key="12">
    <source>
        <dbReference type="Proteomes" id="UP000216361"/>
    </source>
</evidence>
<evidence type="ECO:0008006" key="13">
    <source>
        <dbReference type="Google" id="ProtNLM"/>
    </source>
</evidence>
<evidence type="ECO:0000256" key="6">
    <source>
        <dbReference type="ARBA" id="ARBA00023136"/>
    </source>
</evidence>
<keyword evidence="12" id="KW-1185">Reference proteome</keyword>
<keyword evidence="4 10" id="KW-0812">Transmembrane</keyword>
<comment type="similarity">
    <text evidence="8">Belongs to the FliO/MopB family.</text>
</comment>
<dbReference type="InterPro" id="IPR022781">
    <property type="entry name" value="Flagellar_biosynth_FliO"/>
</dbReference>
<dbReference type="InterPro" id="IPR052205">
    <property type="entry name" value="FliO/MopB"/>
</dbReference>
<keyword evidence="3" id="KW-1003">Cell membrane</keyword>
<evidence type="ECO:0000256" key="3">
    <source>
        <dbReference type="ARBA" id="ARBA00022475"/>
    </source>
</evidence>
<comment type="caution">
    <text evidence="11">The sequence shown here is derived from an EMBL/GenBank/DDBJ whole genome shotgun (WGS) entry which is preliminary data.</text>
</comment>
<evidence type="ECO:0000256" key="5">
    <source>
        <dbReference type="ARBA" id="ARBA00022989"/>
    </source>
</evidence>
<protein>
    <recommendedName>
        <fullName evidence="13">Flagellar protein</fullName>
    </recommendedName>
</protein>
<gene>
    <name evidence="11" type="ORF">CHR90_10785</name>
</gene>
<dbReference type="Proteomes" id="UP000216361">
    <property type="component" value="Unassembled WGS sequence"/>
</dbReference>
<dbReference type="PANTHER" id="PTHR38766:SF1">
    <property type="entry name" value="FLAGELLAR PROTEIN FLIO"/>
    <property type="match status" value="1"/>
</dbReference>
<sequence>MGADVLNEGYLRFIFGLVAVIAMIIVAVWGAKRLGLGTATGFRAKGRRLSLLEVMPLDQKRKLVLIRHDETDHLLLLGATHEMLLASTAAPATPATATPSAPPPSEPARKAPFLSADREA</sequence>
<keyword evidence="7" id="KW-0975">Bacterial flagellum</keyword>
<evidence type="ECO:0000256" key="9">
    <source>
        <dbReference type="SAM" id="MobiDB-lite"/>
    </source>
</evidence>
<dbReference type="EMBL" id="NOXS01000032">
    <property type="protein sequence ID" value="OYQ18736.1"/>
    <property type="molecule type" value="Genomic_DNA"/>
</dbReference>
<name>A0A255XP33_9PROT</name>
<dbReference type="AlphaFoldDB" id="A0A255XP33"/>
<dbReference type="PANTHER" id="PTHR38766">
    <property type="entry name" value="FLAGELLAR PROTEIN FLIO"/>
    <property type="match status" value="1"/>
</dbReference>
<feature type="compositionally biased region" description="Low complexity" evidence="9">
    <location>
        <begin position="88"/>
        <end position="99"/>
    </location>
</feature>
<evidence type="ECO:0000256" key="10">
    <source>
        <dbReference type="SAM" id="Phobius"/>
    </source>
</evidence>
<feature type="region of interest" description="Disordered" evidence="9">
    <location>
        <begin position="88"/>
        <end position="120"/>
    </location>
</feature>
<dbReference type="RefSeq" id="WP_094408999.1">
    <property type="nucleotide sequence ID" value="NZ_BMJZ01000001.1"/>
</dbReference>
<evidence type="ECO:0000256" key="4">
    <source>
        <dbReference type="ARBA" id="ARBA00022692"/>
    </source>
</evidence>
<dbReference type="Pfam" id="PF04347">
    <property type="entry name" value="FliO"/>
    <property type="match status" value="1"/>
</dbReference>
<keyword evidence="6 10" id="KW-0472">Membrane</keyword>
<dbReference type="GO" id="GO:0009425">
    <property type="term" value="C:bacterial-type flagellum basal body"/>
    <property type="evidence" value="ECO:0007669"/>
    <property type="project" value="UniProtKB-SubCell"/>
</dbReference>
<dbReference type="OrthoDB" id="8456606at2"/>
<evidence type="ECO:0000256" key="7">
    <source>
        <dbReference type="ARBA" id="ARBA00023143"/>
    </source>
</evidence>
<keyword evidence="5 10" id="KW-1133">Transmembrane helix</keyword>
<comment type="subcellular location">
    <subcellularLocation>
        <location evidence="1">Bacterial flagellum basal body</location>
    </subcellularLocation>
    <subcellularLocation>
        <location evidence="2">Cell membrane</location>
    </subcellularLocation>
</comment>
<feature type="transmembrane region" description="Helical" evidence="10">
    <location>
        <begin position="12"/>
        <end position="31"/>
    </location>
</feature>
<evidence type="ECO:0000313" key="11">
    <source>
        <dbReference type="EMBL" id="OYQ18736.1"/>
    </source>
</evidence>
<evidence type="ECO:0000256" key="1">
    <source>
        <dbReference type="ARBA" id="ARBA00004117"/>
    </source>
</evidence>
<proteinExistence type="inferred from homology"/>
<dbReference type="GO" id="GO:0044781">
    <property type="term" value="P:bacterial-type flagellum organization"/>
    <property type="evidence" value="ECO:0007669"/>
    <property type="project" value="InterPro"/>
</dbReference>
<organism evidence="11 12">
    <name type="scientific">Elstera cyanobacteriorum</name>
    <dbReference type="NCBI Taxonomy" id="2022747"/>
    <lineage>
        <taxon>Bacteria</taxon>
        <taxon>Pseudomonadati</taxon>
        <taxon>Pseudomonadota</taxon>
        <taxon>Alphaproteobacteria</taxon>
        <taxon>Rhodospirillales</taxon>
        <taxon>Rhodospirillaceae</taxon>
        <taxon>Elstera</taxon>
    </lineage>
</organism>
<reference evidence="11 12" key="1">
    <citation type="submission" date="2017-07" db="EMBL/GenBank/DDBJ databases">
        <title>Elstera cyanobacteriorum sp. nov., a novel bacterium isolated from cyanobacterial aggregates in a eutrophic lake.</title>
        <authorList>
            <person name="Cai H."/>
        </authorList>
    </citation>
    <scope>NUCLEOTIDE SEQUENCE [LARGE SCALE GENOMIC DNA]</scope>
    <source>
        <strain evidence="11 12">TH019</strain>
    </source>
</reference>
<evidence type="ECO:0000256" key="2">
    <source>
        <dbReference type="ARBA" id="ARBA00004236"/>
    </source>
</evidence>
<evidence type="ECO:0000256" key="8">
    <source>
        <dbReference type="ARBA" id="ARBA00037937"/>
    </source>
</evidence>
<accession>A0A255XP33</accession>